<name>A0A7G9FXE5_9FIRM</name>
<evidence type="ECO:0000313" key="1">
    <source>
        <dbReference type="EMBL" id="QNM03227.1"/>
    </source>
</evidence>
<dbReference type="InterPro" id="IPR012334">
    <property type="entry name" value="Pectin_lyas_fold"/>
</dbReference>
<protein>
    <submittedName>
        <fullName evidence="1">Polyhydroxyalkanoate depolymerase</fullName>
    </submittedName>
</protein>
<keyword evidence="2" id="KW-1185">Reference proteome</keyword>
<dbReference type="InterPro" id="IPR006626">
    <property type="entry name" value="PbH1"/>
</dbReference>
<proteinExistence type="predicted"/>
<dbReference type="SMART" id="SM00710">
    <property type="entry name" value="PbH1"/>
    <property type="match status" value="5"/>
</dbReference>
<dbReference type="SUPFAM" id="SSF51126">
    <property type="entry name" value="Pectin lyase-like"/>
    <property type="match status" value="1"/>
</dbReference>
<dbReference type="RefSeq" id="WP_249326553.1">
    <property type="nucleotide sequence ID" value="NZ_CP060633.1"/>
</dbReference>
<dbReference type="Proteomes" id="UP000515981">
    <property type="component" value="Chromosome"/>
</dbReference>
<dbReference type="EMBL" id="CP060633">
    <property type="protein sequence ID" value="QNM03227.1"/>
    <property type="molecule type" value="Genomic_DNA"/>
</dbReference>
<accession>A0A7G9FXE5</accession>
<dbReference type="InterPro" id="IPR011050">
    <property type="entry name" value="Pectin_lyase_fold/virulence"/>
</dbReference>
<dbReference type="AlphaFoldDB" id="A0A7G9FXE5"/>
<reference evidence="1 2" key="1">
    <citation type="submission" date="2020-08" db="EMBL/GenBank/DDBJ databases">
        <authorList>
            <person name="Liu C."/>
            <person name="Sun Q."/>
        </authorList>
    </citation>
    <scope>NUCLEOTIDE SEQUENCE [LARGE SCALE GENOMIC DNA]</scope>
    <source>
        <strain evidence="1 2">NSJ-8</strain>
    </source>
</reference>
<dbReference type="KEGG" id="ssun:H9Q77_03535"/>
<evidence type="ECO:0000313" key="2">
    <source>
        <dbReference type="Proteomes" id="UP000515981"/>
    </source>
</evidence>
<sequence length="435" mass="48596">MTSLSATYYVSQRTGSDENDGRTCSTAFASLSAINRRHLQPGDRILLERGSVFYGQYLHVTDSGTQEAPIVIGAYGTADAPPRIDACGQGIWYQDYGTPLDSPTHVYHGYVSSAVLLYDAEHIVVEDLEITNEGSRILGERYSLGEKMNRTGVAVVAKDKGVRSGITLRNLWIHDVHGNVYDKHMNNGGIYMTALRPECEERTGVARYRDIVIEGCFVHRVSRWGIAAGYTYAHDKFRGAELKEAVFLNYGHENMQIRNNYVKEAGGDGITPMYALRPLVEHNMADSVACEINDRIYCEPGDRMGKVAAGIWPWKCKDALFRYNEVTDTRLNQDGMAYDADSGDGTVYESNYSRQNEGGCVMFCLQEAIHNTFRDNISYDDLGGTISPSENPDALLQDNVYYVRRGVPFVRKNMDGGNFTQVNDRVVELDFAPDK</sequence>
<organism evidence="1 2">
    <name type="scientific">Simiaoa sunii</name>
    <dbReference type="NCBI Taxonomy" id="2763672"/>
    <lineage>
        <taxon>Bacteria</taxon>
        <taxon>Bacillati</taxon>
        <taxon>Bacillota</taxon>
        <taxon>Clostridia</taxon>
        <taxon>Lachnospirales</taxon>
        <taxon>Lachnospiraceae</taxon>
        <taxon>Simiaoa</taxon>
    </lineage>
</organism>
<gene>
    <name evidence="1" type="ORF">H9Q77_03535</name>
</gene>
<dbReference type="Gene3D" id="2.160.20.10">
    <property type="entry name" value="Single-stranded right-handed beta-helix, Pectin lyase-like"/>
    <property type="match status" value="1"/>
</dbReference>